<evidence type="ECO:0000313" key="1">
    <source>
        <dbReference type="EMBL" id="VDK66908.1"/>
    </source>
</evidence>
<reference evidence="1 2" key="1">
    <citation type="submission" date="2018-11" db="EMBL/GenBank/DDBJ databases">
        <authorList>
            <consortium name="Pathogen Informatics"/>
        </authorList>
    </citation>
    <scope>NUCLEOTIDE SEQUENCE [LARGE SCALE GENOMIC DNA]</scope>
</reference>
<accession>A0A3P6TLL4</accession>
<feature type="non-terminal residue" evidence="1">
    <location>
        <position position="405"/>
    </location>
</feature>
<proteinExistence type="predicted"/>
<name>A0A3P6TLL4_CYLGO</name>
<dbReference type="EMBL" id="UYRV01020078">
    <property type="protein sequence ID" value="VDK66908.1"/>
    <property type="molecule type" value="Genomic_DNA"/>
</dbReference>
<sequence>SHYLTGLHPWANLIVPRSTRILRDPDLQAGIVLDNDVYRQLPVSGYLSHRFSKSLFPQVPIQADRPPETIPFIELQHIEDAIFFRQRTSRLITQVLAGQYRDEDTGNIQRQPLGEHPTIIVPPVWNKIRPVLYQVVSTAWGTGVILEAKDFFTIGPDRRDLHCIILDNYAINLTSGYRGFDKFMISVKDFVWVYDVKPSVQAMQNPHAVLRKSRIPRTTVLESNSAYFFRVDHFAFVTPRQRDDKIYGIVLSTLVRRERIQSFQAAFEDAPDPVVVPPSVCAFDIATVQPDEMLLAESRYNVSTAIRFSEPPVSVQAQNQLCDAIRHTLPMHPSEGLLPLKVFRLDPSEYAWLDDRMGKFDSFHDDPKTAKRKMSKLFNVACSALAALDSLVDDKISHWVTATIP</sequence>
<evidence type="ECO:0000313" key="2">
    <source>
        <dbReference type="Proteomes" id="UP000271889"/>
    </source>
</evidence>
<dbReference type="OrthoDB" id="5856672at2759"/>
<dbReference type="Proteomes" id="UP000271889">
    <property type="component" value="Unassembled WGS sequence"/>
</dbReference>
<feature type="non-terminal residue" evidence="1">
    <location>
        <position position="1"/>
    </location>
</feature>
<dbReference type="AlphaFoldDB" id="A0A3P6TLL4"/>
<gene>
    <name evidence="1" type="ORF">CGOC_LOCUS6255</name>
</gene>
<keyword evidence="2" id="KW-1185">Reference proteome</keyword>
<protein>
    <submittedName>
        <fullName evidence="1">Uncharacterized protein</fullName>
    </submittedName>
</protein>
<organism evidence="1 2">
    <name type="scientific">Cylicostephanus goldi</name>
    <name type="common">Nematode worm</name>
    <dbReference type="NCBI Taxonomy" id="71465"/>
    <lineage>
        <taxon>Eukaryota</taxon>
        <taxon>Metazoa</taxon>
        <taxon>Ecdysozoa</taxon>
        <taxon>Nematoda</taxon>
        <taxon>Chromadorea</taxon>
        <taxon>Rhabditida</taxon>
        <taxon>Rhabditina</taxon>
        <taxon>Rhabditomorpha</taxon>
        <taxon>Strongyloidea</taxon>
        <taxon>Strongylidae</taxon>
        <taxon>Cylicostephanus</taxon>
    </lineage>
</organism>